<proteinExistence type="predicted"/>
<protein>
    <submittedName>
        <fullName evidence="1">Uncharacterized protein</fullName>
    </submittedName>
</protein>
<dbReference type="EMBL" id="NPBQ01000094">
    <property type="protein sequence ID" value="PAD82283.1"/>
    <property type="molecule type" value="Genomic_DNA"/>
</dbReference>
<reference evidence="1 2" key="1">
    <citation type="submission" date="2017-07" db="EMBL/GenBank/DDBJ databases">
        <title>Isolation and whole genome analysis of endospore-forming bacteria from heroin.</title>
        <authorList>
            <person name="Kalinowski J."/>
            <person name="Ahrens B."/>
            <person name="Al-Dilaimi A."/>
            <person name="Winkler A."/>
            <person name="Wibberg D."/>
            <person name="Schleenbecker U."/>
            <person name="Ruckert C."/>
            <person name="Wolfel R."/>
            <person name="Grass G."/>
        </authorList>
    </citation>
    <scope>NUCLEOTIDE SEQUENCE [LARGE SCALE GENOMIC DNA]</scope>
    <source>
        <strain evidence="1 2">7521-2</strain>
    </source>
</reference>
<evidence type="ECO:0000313" key="1">
    <source>
        <dbReference type="EMBL" id="PAD82283.1"/>
    </source>
</evidence>
<name>A0A268FA88_NIACI</name>
<gene>
    <name evidence="1" type="ORF">CHH57_15560</name>
</gene>
<sequence length="682" mass="75754">MFNWNQKGNALITVLLISLVFTTIGLAIVASSISSTKRVETRESDISITYESKKVLEEITYEMANALQSLPLDYKQIDNQYIVSDSFDTQLASNVIMPTLNKILANQPYNEAISCLSVVDLSAATKVEIPSHKACSKNTYDSDSTYSIDRGLDFTRVLEIILVTNNPNETEGAITRTLKKRVILSPLPSFLKYALGSYSEQDDEGLFINGSPNVNGNIYANQLQINDHAKYQLKNGSRQEKSSLPPSITGNIYSSSANLLPVLKDKNFYKGEVPSLNHDSQFINIDYNRTFIQRMDTMLRTDDNLNSIAIGDISETANFPSLLQHKVASMVNDQPNSAALIENVPEQEAPSSVLGDSLKRLSNSFQIKSDNHPLDFKNKVSINGDTVINSSNYPITFDKDLVVNGDLYLVSNNQLKLADNIYVSGDLHLINFDGEMDLQGNLFVAGDLNIESAADNKSNPHNGISINGDILTGKSIHIRPLNTTISLNSNMISLDSFTINGDEKGEESGENDIVKINSVVYTLNESFVSNINILGLPYIDNRTGANQVGQLILLAKEKLTITRMNEFNHFHPMKETGFPYLPEEETIIQPLKAFFYTEKNAELYGVGSLFYIKGGVFARDSLEINAIRANREFSSISDIPNSREGMLSRFIVDYDQDVLLRGIDALPIVDRLQIIPDDFVIE</sequence>
<comment type="caution">
    <text evidence="1">The sequence shown here is derived from an EMBL/GenBank/DDBJ whole genome shotgun (WGS) entry which is preliminary data.</text>
</comment>
<dbReference type="Proteomes" id="UP000216961">
    <property type="component" value="Unassembled WGS sequence"/>
</dbReference>
<dbReference type="KEGG" id="bcir:C2I06_10950"/>
<organism evidence="1 2">
    <name type="scientific">Niallia circulans</name>
    <name type="common">Bacillus circulans</name>
    <dbReference type="NCBI Taxonomy" id="1397"/>
    <lineage>
        <taxon>Bacteria</taxon>
        <taxon>Bacillati</taxon>
        <taxon>Bacillota</taxon>
        <taxon>Bacilli</taxon>
        <taxon>Bacillales</taxon>
        <taxon>Bacillaceae</taxon>
        <taxon>Niallia</taxon>
    </lineage>
</organism>
<accession>A0A268FA88</accession>
<evidence type="ECO:0000313" key="2">
    <source>
        <dbReference type="Proteomes" id="UP000216961"/>
    </source>
</evidence>
<dbReference type="RefSeq" id="WP_095331554.1">
    <property type="nucleotide sequence ID" value="NZ_CP026031.1"/>
</dbReference>
<dbReference type="AlphaFoldDB" id="A0A268FA88"/>